<dbReference type="InterPro" id="IPR002539">
    <property type="entry name" value="MaoC-like_dom"/>
</dbReference>
<organism evidence="3 4">
    <name type="scientific">Trichoderma asperellum</name>
    <name type="common">Filamentous fungus</name>
    <dbReference type="NCBI Taxonomy" id="101201"/>
    <lineage>
        <taxon>Eukaryota</taxon>
        <taxon>Fungi</taxon>
        <taxon>Dikarya</taxon>
        <taxon>Ascomycota</taxon>
        <taxon>Pezizomycotina</taxon>
        <taxon>Sordariomycetes</taxon>
        <taxon>Hypocreomycetidae</taxon>
        <taxon>Hypocreales</taxon>
        <taxon>Hypocreaceae</taxon>
        <taxon>Trichoderma</taxon>
    </lineage>
</organism>
<dbReference type="GO" id="GO:0019171">
    <property type="term" value="F:(3R)-hydroxyacyl-[acyl-carrier-protein] dehydratase activity"/>
    <property type="evidence" value="ECO:0007669"/>
    <property type="project" value="TreeGrafter"/>
</dbReference>
<dbReference type="InterPro" id="IPR052741">
    <property type="entry name" value="Mitochondrial_HTD2"/>
</dbReference>
<evidence type="ECO:0000313" key="4">
    <source>
        <dbReference type="Proteomes" id="UP000517252"/>
    </source>
</evidence>
<gene>
    <name evidence="3" type="ORF">TASIC1_0013019500</name>
</gene>
<dbReference type="SUPFAM" id="SSF54637">
    <property type="entry name" value="Thioesterase/thiol ester dehydrase-isomerase"/>
    <property type="match status" value="1"/>
</dbReference>
<reference evidence="3 4" key="1">
    <citation type="submission" date="2020-07" db="EMBL/GenBank/DDBJ databases">
        <title>Trichoderma asperellum IC-1 whole genome shotgun sequence.</title>
        <authorList>
            <person name="Kanamasa S."/>
            <person name="Takahashi H."/>
        </authorList>
    </citation>
    <scope>NUCLEOTIDE SEQUENCE [LARGE SCALE GENOMIC DNA]</scope>
    <source>
        <strain evidence="3 4">IC-1</strain>
    </source>
</reference>
<dbReference type="EMBL" id="BLZH01000013">
    <property type="protein sequence ID" value="GFP59499.1"/>
    <property type="molecule type" value="Genomic_DNA"/>
</dbReference>
<accession>A0A6V8R3N4</accession>
<dbReference type="PANTHER" id="PTHR28152">
    <property type="entry name" value="HYDROXYACYL-THIOESTER DEHYDRATASE TYPE 2, MITOCHONDRIAL"/>
    <property type="match status" value="1"/>
</dbReference>
<dbReference type="InterPro" id="IPR029069">
    <property type="entry name" value="HotDog_dom_sf"/>
</dbReference>
<dbReference type="Proteomes" id="UP000517252">
    <property type="component" value="Unassembled WGS sequence"/>
</dbReference>
<comment type="caution">
    <text evidence="3">The sequence shown here is derived from an EMBL/GenBank/DDBJ whole genome shotgun (WGS) entry which is preliminary data.</text>
</comment>
<evidence type="ECO:0000259" key="2">
    <source>
        <dbReference type="Pfam" id="PF01575"/>
    </source>
</evidence>
<dbReference type="Pfam" id="PF01575">
    <property type="entry name" value="MaoC_dehydratas"/>
    <property type="match status" value="1"/>
</dbReference>
<proteinExistence type="predicted"/>
<dbReference type="OrthoDB" id="3257538at2759"/>
<protein>
    <submittedName>
        <fullName evidence="3">Hydroxyacyl-thioester dehydratase type 2, mitochondrial</fullName>
    </submittedName>
</protein>
<evidence type="ECO:0000313" key="3">
    <source>
        <dbReference type="EMBL" id="GFP59499.1"/>
    </source>
</evidence>
<feature type="domain" description="MaoC-like" evidence="2">
    <location>
        <begin position="202"/>
        <end position="304"/>
    </location>
</feature>
<evidence type="ECO:0000256" key="1">
    <source>
        <dbReference type="SAM" id="MobiDB-lite"/>
    </source>
</evidence>
<dbReference type="GO" id="GO:0005739">
    <property type="term" value="C:mitochondrion"/>
    <property type="evidence" value="ECO:0007669"/>
    <property type="project" value="TreeGrafter"/>
</dbReference>
<feature type="region of interest" description="Disordered" evidence="1">
    <location>
        <begin position="26"/>
        <end position="49"/>
    </location>
</feature>
<sequence>MKSRPPKIIRDYLTPMPSHLLTTTLSDLLHAPPPPPPPEGASSALMSSERAVPQGHHLVYFPLQTAASGLAFDGADRDHAPSGGQFTKRLWAGGEVRFRDWEDKREGEGEGEGEGGLMLDGRAWVCKEEIGDVKVKGGGRADEKVFVDLWRRYGLGHEVGEKGRGWEIEERRTLVFMRKLDGEAALPAAARVVKYPHPPTHSVAVIPTPAHLFHFSALTFNAHSIHLDPEYARSQDGHKTILVHGPLTLALMLRVLNDHVGPPGGKKKKSDRVGGAVKSIVYRNYAPLYVGERMTVCVRRVKERIEDGEEEWDVWVEGPEGGMAAKGSVVVDARKGGGA</sequence>
<name>A0A6V8R3N4_TRIAP</name>
<dbReference type="AlphaFoldDB" id="A0A6V8R3N4"/>
<dbReference type="Gene3D" id="3.10.129.10">
    <property type="entry name" value="Hotdog Thioesterase"/>
    <property type="match status" value="1"/>
</dbReference>
<dbReference type="PANTHER" id="PTHR28152:SF1">
    <property type="entry name" value="HYDROXYACYL-THIOESTER DEHYDRATASE TYPE 2, MITOCHONDRIAL"/>
    <property type="match status" value="1"/>
</dbReference>